<dbReference type="AlphaFoldDB" id="A0A9P4MNQ0"/>
<evidence type="ECO:0000256" key="1">
    <source>
        <dbReference type="SAM" id="MobiDB-lite"/>
    </source>
</evidence>
<organism evidence="2 3">
    <name type="scientific">Delitschia confertaspora ATCC 74209</name>
    <dbReference type="NCBI Taxonomy" id="1513339"/>
    <lineage>
        <taxon>Eukaryota</taxon>
        <taxon>Fungi</taxon>
        <taxon>Dikarya</taxon>
        <taxon>Ascomycota</taxon>
        <taxon>Pezizomycotina</taxon>
        <taxon>Dothideomycetes</taxon>
        <taxon>Pleosporomycetidae</taxon>
        <taxon>Pleosporales</taxon>
        <taxon>Delitschiaceae</taxon>
        <taxon>Delitschia</taxon>
    </lineage>
</organism>
<dbReference type="EMBL" id="ML994245">
    <property type="protein sequence ID" value="KAF2197361.1"/>
    <property type="molecule type" value="Genomic_DNA"/>
</dbReference>
<evidence type="ECO:0000313" key="2">
    <source>
        <dbReference type="EMBL" id="KAF2197361.1"/>
    </source>
</evidence>
<feature type="region of interest" description="Disordered" evidence="1">
    <location>
        <begin position="1"/>
        <end position="27"/>
    </location>
</feature>
<sequence>MDIREMEDLPPVDRIPSPNTKPSSTCFGGEHVVIETCDMGSERTEMLEKDAARSRIQDADDKY</sequence>
<accession>A0A9P4MNQ0</accession>
<keyword evidence="3" id="KW-1185">Reference proteome</keyword>
<evidence type="ECO:0000313" key="3">
    <source>
        <dbReference type="Proteomes" id="UP000799536"/>
    </source>
</evidence>
<reference evidence="2" key="1">
    <citation type="journal article" date="2020" name="Stud. Mycol.">
        <title>101 Dothideomycetes genomes: a test case for predicting lifestyles and emergence of pathogens.</title>
        <authorList>
            <person name="Haridas S."/>
            <person name="Albert R."/>
            <person name="Binder M."/>
            <person name="Bloem J."/>
            <person name="Labutti K."/>
            <person name="Salamov A."/>
            <person name="Andreopoulos B."/>
            <person name="Baker S."/>
            <person name="Barry K."/>
            <person name="Bills G."/>
            <person name="Bluhm B."/>
            <person name="Cannon C."/>
            <person name="Castanera R."/>
            <person name="Culley D."/>
            <person name="Daum C."/>
            <person name="Ezra D."/>
            <person name="Gonzalez J."/>
            <person name="Henrissat B."/>
            <person name="Kuo A."/>
            <person name="Liang C."/>
            <person name="Lipzen A."/>
            <person name="Lutzoni F."/>
            <person name="Magnuson J."/>
            <person name="Mondo S."/>
            <person name="Nolan M."/>
            <person name="Ohm R."/>
            <person name="Pangilinan J."/>
            <person name="Park H.-J."/>
            <person name="Ramirez L."/>
            <person name="Alfaro M."/>
            <person name="Sun H."/>
            <person name="Tritt A."/>
            <person name="Yoshinaga Y."/>
            <person name="Zwiers L.-H."/>
            <person name="Turgeon B."/>
            <person name="Goodwin S."/>
            <person name="Spatafora J."/>
            <person name="Crous P."/>
            <person name="Grigoriev I."/>
        </authorList>
    </citation>
    <scope>NUCLEOTIDE SEQUENCE</scope>
    <source>
        <strain evidence="2">ATCC 74209</strain>
    </source>
</reference>
<proteinExistence type="predicted"/>
<name>A0A9P4MNQ0_9PLEO</name>
<dbReference type="Proteomes" id="UP000799536">
    <property type="component" value="Unassembled WGS sequence"/>
</dbReference>
<protein>
    <submittedName>
        <fullName evidence="2">Uncharacterized protein</fullName>
    </submittedName>
</protein>
<gene>
    <name evidence="2" type="ORF">GQ43DRAFT_212601</name>
</gene>
<feature type="compositionally biased region" description="Polar residues" evidence="1">
    <location>
        <begin position="17"/>
        <end position="26"/>
    </location>
</feature>
<comment type="caution">
    <text evidence="2">The sequence shown here is derived from an EMBL/GenBank/DDBJ whole genome shotgun (WGS) entry which is preliminary data.</text>
</comment>